<accession>A0A5B7H638</accession>
<reference evidence="2 3" key="1">
    <citation type="submission" date="2019-05" db="EMBL/GenBank/DDBJ databases">
        <title>Another draft genome of Portunus trituberculatus and its Hox gene families provides insights of decapod evolution.</title>
        <authorList>
            <person name="Jeong J.-H."/>
            <person name="Song I."/>
            <person name="Kim S."/>
            <person name="Choi T."/>
            <person name="Kim D."/>
            <person name="Ryu S."/>
            <person name="Kim W."/>
        </authorList>
    </citation>
    <scope>NUCLEOTIDE SEQUENCE [LARGE SCALE GENOMIC DNA]</scope>
    <source>
        <tissue evidence="2">Muscle</tissue>
    </source>
</reference>
<keyword evidence="3" id="KW-1185">Reference proteome</keyword>
<dbReference type="AlphaFoldDB" id="A0A5B7H638"/>
<evidence type="ECO:0000313" key="3">
    <source>
        <dbReference type="Proteomes" id="UP000324222"/>
    </source>
</evidence>
<proteinExistence type="predicted"/>
<dbReference type="OrthoDB" id="6377924at2759"/>
<feature type="compositionally biased region" description="Basic and acidic residues" evidence="1">
    <location>
        <begin position="42"/>
        <end position="59"/>
    </location>
</feature>
<organism evidence="2 3">
    <name type="scientific">Portunus trituberculatus</name>
    <name type="common">Swimming crab</name>
    <name type="synonym">Neptunus trituberculatus</name>
    <dbReference type="NCBI Taxonomy" id="210409"/>
    <lineage>
        <taxon>Eukaryota</taxon>
        <taxon>Metazoa</taxon>
        <taxon>Ecdysozoa</taxon>
        <taxon>Arthropoda</taxon>
        <taxon>Crustacea</taxon>
        <taxon>Multicrustacea</taxon>
        <taxon>Malacostraca</taxon>
        <taxon>Eumalacostraca</taxon>
        <taxon>Eucarida</taxon>
        <taxon>Decapoda</taxon>
        <taxon>Pleocyemata</taxon>
        <taxon>Brachyura</taxon>
        <taxon>Eubrachyura</taxon>
        <taxon>Portunoidea</taxon>
        <taxon>Portunidae</taxon>
        <taxon>Portuninae</taxon>
        <taxon>Portunus</taxon>
    </lineage>
</organism>
<feature type="compositionally biased region" description="Basic and acidic residues" evidence="1">
    <location>
        <begin position="1"/>
        <end position="22"/>
    </location>
</feature>
<evidence type="ECO:0000313" key="2">
    <source>
        <dbReference type="EMBL" id="MPC65309.1"/>
    </source>
</evidence>
<gene>
    <name evidence="2" type="ORF">E2C01_059442</name>
</gene>
<comment type="caution">
    <text evidence="2">The sequence shown here is derived from an EMBL/GenBank/DDBJ whole genome shotgun (WGS) entry which is preliminary data.</text>
</comment>
<name>A0A5B7H638_PORTR</name>
<feature type="compositionally biased region" description="Low complexity" evidence="1">
    <location>
        <begin position="60"/>
        <end position="77"/>
    </location>
</feature>
<feature type="compositionally biased region" description="Basic residues" evidence="1">
    <location>
        <begin position="126"/>
        <end position="139"/>
    </location>
</feature>
<protein>
    <submittedName>
        <fullName evidence="2">Uncharacterized protein</fullName>
    </submittedName>
</protein>
<dbReference type="Proteomes" id="UP000324222">
    <property type="component" value="Unassembled WGS sequence"/>
</dbReference>
<feature type="region of interest" description="Disordered" evidence="1">
    <location>
        <begin position="1"/>
        <end position="139"/>
    </location>
</feature>
<sequence>MHRKRLQEAEEASRRRITEKIRRKEVRRRAQPPCTSAPLTFTERERGVGREGGGDEEGKSVSQSASQSVSSHAPPQARRSLRAALEGEWQRLYILQDSQGNPARHPDPPHPQQDAEGAREDTGQRQVRRVRRGRSKGEI</sequence>
<dbReference type="EMBL" id="VSRR010023198">
    <property type="protein sequence ID" value="MPC65309.1"/>
    <property type="molecule type" value="Genomic_DNA"/>
</dbReference>
<evidence type="ECO:0000256" key="1">
    <source>
        <dbReference type="SAM" id="MobiDB-lite"/>
    </source>
</evidence>